<evidence type="ECO:0000313" key="9">
    <source>
        <dbReference type="Proteomes" id="UP001500016"/>
    </source>
</evidence>
<comment type="similarity">
    <text evidence="1">Belongs to the AfsR/DnrI/RedD regulatory family.</text>
</comment>
<protein>
    <recommendedName>
        <fullName evidence="10">OmpR/PhoB-type domain-containing protein</fullName>
    </recommendedName>
</protein>
<sequence>MRFRILGPLEVLGNDGNLIAITRLKHRQLLCSLLLRANTTVTTDELTEALWGAGPPRSIRSNLKTNVSRLRTELFDEAVPNRIQTCAFGYLIKVEPHEIDISAFDLLMRCGRRALRDHDLGVAAQAFEDALAMWRAPDPLCDVPLHGSFAARTADLGEQRLAAFEELMEIRVMDGQLDEVIGPLRMEVSRTPLRERLWGLLILALYQDGRRAEALDTYKQLRAWLREELGIDPTASIQKLHQEVLTGELSSPLSRAAPYFRAARSS</sequence>
<dbReference type="InterPro" id="IPR051677">
    <property type="entry name" value="AfsR-DnrI-RedD_regulator"/>
</dbReference>
<keyword evidence="3" id="KW-0805">Transcription regulation</keyword>
<keyword evidence="4" id="KW-0238">DNA-binding</keyword>
<evidence type="ECO:0000313" key="8">
    <source>
        <dbReference type="EMBL" id="GAA2083223.1"/>
    </source>
</evidence>
<dbReference type="Pfam" id="PF03704">
    <property type="entry name" value="BTAD"/>
    <property type="match status" value="1"/>
</dbReference>
<evidence type="ECO:0000256" key="2">
    <source>
        <dbReference type="ARBA" id="ARBA00023012"/>
    </source>
</evidence>
<dbReference type="PANTHER" id="PTHR35807:SF1">
    <property type="entry name" value="TRANSCRIPTIONAL REGULATOR REDD"/>
    <property type="match status" value="1"/>
</dbReference>
<evidence type="ECO:0000256" key="4">
    <source>
        <dbReference type="ARBA" id="ARBA00023125"/>
    </source>
</evidence>
<evidence type="ECO:0000259" key="6">
    <source>
        <dbReference type="SMART" id="SM00862"/>
    </source>
</evidence>
<dbReference type="InterPro" id="IPR001867">
    <property type="entry name" value="OmpR/PhoB-type_DNA-bd"/>
</dbReference>
<dbReference type="SUPFAM" id="SSF48452">
    <property type="entry name" value="TPR-like"/>
    <property type="match status" value="1"/>
</dbReference>
<proteinExistence type="inferred from homology"/>
<dbReference type="Pfam" id="PF00486">
    <property type="entry name" value="Trans_reg_C"/>
    <property type="match status" value="1"/>
</dbReference>
<feature type="domain" description="OmpR/PhoB-type" evidence="6">
    <location>
        <begin position="16"/>
        <end position="92"/>
    </location>
</feature>
<dbReference type="Gene3D" id="1.25.40.10">
    <property type="entry name" value="Tetratricopeptide repeat domain"/>
    <property type="match status" value="1"/>
</dbReference>
<gene>
    <name evidence="8" type="ORF">GCM10009801_43540</name>
</gene>
<evidence type="ECO:0000259" key="7">
    <source>
        <dbReference type="SMART" id="SM01043"/>
    </source>
</evidence>
<dbReference type="InterPro" id="IPR036388">
    <property type="entry name" value="WH-like_DNA-bd_sf"/>
</dbReference>
<dbReference type="InterPro" id="IPR011990">
    <property type="entry name" value="TPR-like_helical_dom_sf"/>
</dbReference>
<dbReference type="SMART" id="SM00862">
    <property type="entry name" value="Trans_reg_C"/>
    <property type="match status" value="1"/>
</dbReference>
<dbReference type="RefSeq" id="WP_344530667.1">
    <property type="nucleotide sequence ID" value="NZ_BAAAPE010000011.1"/>
</dbReference>
<feature type="domain" description="Bacterial transcriptional activator" evidence="7">
    <location>
        <begin position="99"/>
        <end position="245"/>
    </location>
</feature>
<evidence type="ECO:0000256" key="1">
    <source>
        <dbReference type="ARBA" id="ARBA00005820"/>
    </source>
</evidence>
<comment type="caution">
    <text evidence="8">The sequence shown here is derived from an EMBL/GenBank/DDBJ whole genome shotgun (WGS) entry which is preliminary data.</text>
</comment>
<evidence type="ECO:0000256" key="5">
    <source>
        <dbReference type="ARBA" id="ARBA00023163"/>
    </source>
</evidence>
<dbReference type="InterPro" id="IPR016032">
    <property type="entry name" value="Sig_transdc_resp-reg_C-effctor"/>
</dbReference>
<dbReference type="InterPro" id="IPR005158">
    <property type="entry name" value="BTAD"/>
</dbReference>
<evidence type="ECO:0008006" key="10">
    <source>
        <dbReference type="Google" id="ProtNLM"/>
    </source>
</evidence>
<keyword evidence="5" id="KW-0804">Transcription</keyword>
<keyword evidence="9" id="KW-1185">Reference proteome</keyword>
<dbReference type="SUPFAM" id="SSF46894">
    <property type="entry name" value="C-terminal effector domain of the bipartite response regulators"/>
    <property type="match status" value="1"/>
</dbReference>
<dbReference type="Proteomes" id="UP001500016">
    <property type="component" value="Unassembled WGS sequence"/>
</dbReference>
<organism evidence="8 9">
    <name type="scientific">Streptomyces albiaxialis</name>
    <dbReference type="NCBI Taxonomy" id="329523"/>
    <lineage>
        <taxon>Bacteria</taxon>
        <taxon>Bacillati</taxon>
        <taxon>Actinomycetota</taxon>
        <taxon>Actinomycetes</taxon>
        <taxon>Kitasatosporales</taxon>
        <taxon>Streptomycetaceae</taxon>
        <taxon>Streptomyces</taxon>
    </lineage>
</organism>
<name>A0ABN2W4J5_9ACTN</name>
<dbReference type="CDD" id="cd15831">
    <property type="entry name" value="BTAD"/>
    <property type="match status" value="1"/>
</dbReference>
<keyword evidence="2" id="KW-0902">Two-component regulatory system</keyword>
<reference evidence="8 9" key="1">
    <citation type="journal article" date="2019" name="Int. J. Syst. Evol. Microbiol.">
        <title>The Global Catalogue of Microorganisms (GCM) 10K type strain sequencing project: providing services to taxonomists for standard genome sequencing and annotation.</title>
        <authorList>
            <consortium name="The Broad Institute Genomics Platform"/>
            <consortium name="The Broad Institute Genome Sequencing Center for Infectious Disease"/>
            <person name="Wu L."/>
            <person name="Ma J."/>
        </authorList>
    </citation>
    <scope>NUCLEOTIDE SEQUENCE [LARGE SCALE GENOMIC DNA]</scope>
    <source>
        <strain evidence="8 9">JCM 15478</strain>
    </source>
</reference>
<dbReference type="PANTHER" id="PTHR35807">
    <property type="entry name" value="TRANSCRIPTIONAL REGULATOR REDD-RELATED"/>
    <property type="match status" value="1"/>
</dbReference>
<accession>A0ABN2W4J5</accession>
<dbReference type="SMART" id="SM01043">
    <property type="entry name" value="BTAD"/>
    <property type="match status" value="1"/>
</dbReference>
<evidence type="ECO:0000256" key="3">
    <source>
        <dbReference type="ARBA" id="ARBA00023015"/>
    </source>
</evidence>
<dbReference type="Gene3D" id="1.10.10.10">
    <property type="entry name" value="Winged helix-like DNA-binding domain superfamily/Winged helix DNA-binding domain"/>
    <property type="match status" value="1"/>
</dbReference>
<dbReference type="EMBL" id="BAAAPE010000011">
    <property type="protein sequence ID" value="GAA2083223.1"/>
    <property type="molecule type" value="Genomic_DNA"/>
</dbReference>